<feature type="compositionally biased region" description="Low complexity" evidence="1">
    <location>
        <begin position="252"/>
        <end position="278"/>
    </location>
</feature>
<feature type="region of interest" description="Disordered" evidence="1">
    <location>
        <begin position="385"/>
        <end position="407"/>
    </location>
</feature>
<sequence>MAFDDRPTRKSKAENRIYRFITRSLTRSRSRSRTRNGHDPLDTDEPVPHLPPIHIDSMRSKPSARISSRPLSSTTTATNTTITPATPRAKKRIPVPQNNSPSASPTRPATPNASAARKKLHTLFGIPLASPKNSSFRSSTQSSPRPSLDVPAQDHDPDSDPHFKDDDPTPKAFKSYPPPPYARPESPTPSPDNTRPNLKLTPNSSTGSSATATSSSNTSNSSRLQRFFAGSQKTPPPPTTDAVSHPMVRRPSSSSRNSIRNNSNSPSPSSASASKSNIVLGSIGPPALPSPRITQFPPAPLHPATSPQIKATSSLGHSSRKGSIDSGRGSRADGFTLATTASSSGHGHARLKLAAGSAHRSTKHGSFDFERPGWSAGAGAVQIERAGSVGTARTSTSGRTGTSLGFGWRGDAAAAVRDSAMGPGIAGVGTLQREVSLKRGKEREEMIIRARDEERRRRREENRVREKLPAEKELGVLPENTVSTLTPPADENFPVTSTKTSSWGRKRGLLLGKAKIGSLGLSHGPFAFEPPVPSPTRSTGSASGHGHDTPLSVSWAGEKGRDKDRPRRVEGKERRESELERERWKQGRDQKERRSLSSHRGDRPPVPVPAPSTSSFGHRSGAKGRSLDLGLGLSWAPTTVREDALLPKSGYFGTRTASASSSLGGRSRNPSGSTIEEEREKEKSILGTQVAGVFKNALDARGYIAFRDYVHRFDAHDIPFDGPTGIVARVERLLMTAPDLSDEGKRQLLDNFVRVVLQSA</sequence>
<feature type="compositionally biased region" description="Pro residues" evidence="1">
    <location>
        <begin position="176"/>
        <end position="190"/>
    </location>
</feature>
<feature type="compositionally biased region" description="Polar residues" evidence="1">
    <location>
        <begin position="192"/>
        <end position="202"/>
    </location>
</feature>
<evidence type="ECO:0000313" key="2">
    <source>
        <dbReference type="EMBL" id="KAG5648878.1"/>
    </source>
</evidence>
<feature type="region of interest" description="Disordered" evidence="1">
    <location>
        <begin position="519"/>
        <end position="623"/>
    </location>
</feature>
<reference evidence="2" key="1">
    <citation type="submission" date="2020-07" db="EMBL/GenBank/DDBJ databases">
        <authorList>
            <person name="Nieuwenhuis M."/>
            <person name="Van De Peppel L.J.J."/>
        </authorList>
    </citation>
    <scope>NUCLEOTIDE SEQUENCE</scope>
    <source>
        <strain evidence="2">AP01</strain>
        <tissue evidence="2">Mycelium</tissue>
    </source>
</reference>
<accession>A0A9P7GF31</accession>
<feature type="compositionally biased region" description="Low complexity" evidence="1">
    <location>
        <begin position="98"/>
        <end position="115"/>
    </location>
</feature>
<proteinExistence type="predicted"/>
<feature type="compositionally biased region" description="Polar residues" evidence="1">
    <location>
        <begin position="305"/>
        <end position="317"/>
    </location>
</feature>
<protein>
    <submittedName>
        <fullName evidence="2">Uncharacterized protein</fullName>
    </submittedName>
</protein>
<organism evidence="2 3">
    <name type="scientific">Asterophora parasitica</name>
    <dbReference type="NCBI Taxonomy" id="117018"/>
    <lineage>
        <taxon>Eukaryota</taxon>
        <taxon>Fungi</taxon>
        <taxon>Dikarya</taxon>
        <taxon>Basidiomycota</taxon>
        <taxon>Agaricomycotina</taxon>
        <taxon>Agaricomycetes</taxon>
        <taxon>Agaricomycetidae</taxon>
        <taxon>Agaricales</taxon>
        <taxon>Tricholomatineae</taxon>
        <taxon>Lyophyllaceae</taxon>
        <taxon>Asterophora</taxon>
    </lineage>
</organism>
<feature type="compositionally biased region" description="Low complexity" evidence="1">
    <location>
        <begin position="203"/>
        <end position="222"/>
    </location>
</feature>
<dbReference type="AlphaFoldDB" id="A0A9P7GF31"/>
<feature type="region of interest" description="Disordered" evidence="1">
    <location>
        <begin position="454"/>
        <end position="505"/>
    </location>
</feature>
<reference evidence="2" key="2">
    <citation type="submission" date="2021-10" db="EMBL/GenBank/DDBJ databases">
        <title>Phylogenomics reveals ancestral predisposition of the termite-cultivated fungus Termitomyces towards a domesticated lifestyle.</title>
        <authorList>
            <person name="Auxier B."/>
            <person name="Grum-Grzhimaylo A."/>
            <person name="Cardenas M.E."/>
            <person name="Lodge J.D."/>
            <person name="Laessoe T."/>
            <person name="Pedersen O."/>
            <person name="Smith M.E."/>
            <person name="Kuyper T.W."/>
            <person name="Franco-Molano E.A."/>
            <person name="Baroni T.J."/>
            <person name="Aanen D.K."/>
        </authorList>
    </citation>
    <scope>NUCLEOTIDE SEQUENCE</scope>
    <source>
        <strain evidence="2">AP01</strain>
        <tissue evidence="2">Mycelium</tissue>
    </source>
</reference>
<comment type="caution">
    <text evidence="2">The sequence shown here is derived from an EMBL/GenBank/DDBJ whole genome shotgun (WGS) entry which is preliminary data.</text>
</comment>
<feature type="compositionally biased region" description="Basic and acidic residues" evidence="1">
    <location>
        <begin position="558"/>
        <end position="603"/>
    </location>
</feature>
<feature type="compositionally biased region" description="Basic residues" evidence="1">
    <location>
        <begin position="26"/>
        <end position="35"/>
    </location>
</feature>
<evidence type="ECO:0000256" key="1">
    <source>
        <dbReference type="SAM" id="MobiDB-lite"/>
    </source>
</evidence>
<feature type="compositionally biased region" description="Low complexity" evidence="1">
    <location>
        <begin position="74"/>
        <end position="87"/>
    </location>
</feature>
<dbReference type="EMBL" id="JABCKV010000001">
    <property type="protein sequence ID" value="KAG5648878.1"/>
    <property type="molecule type" value="Genomic_DNA"/>
</dbReference>
<dbReference type="Proteomes" id="UP000775547">
    <property type="component" value="Unassembled WGS sequence"/>
</dbReference>
<feature type="compositionally biased region" description="Low complexity" evidence="1">
    <location>
        <begin position="134"/>
        <end position="147"/>
    </location>
</feature>
<feature type="compositionally biased region" description="Polar residues" evidence="1">
    <location>
        <begin position="494"/>
        <end position="503"/>
    </location>
</feature>
<feature type="region of interest" description="Disordered" evidence="1">
    <location>
        <begin position="1"/>
        <end position="373"/>
    </location>
</feature>
<feature type="compositionally biased region" description="Basic and acidic residues" evidence="1">
    <location>
        <begin position="1"/>
        <end position="17"/>
    </location>
</feature>
<name>A0A9P7GF31_9AGAR</name>
<feature type="compositionally biased region" description="Basic and acidic residues" evidence="1">
    <location>
        <begin position="152"/>
        <end position="169"/>
    </location>
</feature>
<feature type="compositionally biased region" description="Low complexity" evidence="1">
    <location>
        <begin position="654"/>
        <end position="668"/>
    </location>
</feature>
<feature type="compositionally biased region" description="Basic and acidic residues" evidence="1">
    <location>
        <begin position="454"/>
        <end position="474"/>
    </location>
</feature>
<evidence type="ECO:0000313" key="3">
    <source>
        <dbReference type="Proteomes" id="UP000775547"/>
    </source>
</evidence>
<dbReference type="OrthoDB" id="3260940at2759"/>
<keyword evidence="3" id="KW-1185">Reference proteome</keyword>
<feature type="compositionally biased region" description="Low complexity" evidence="1">
    <location>
        <begin position="386"/>
        <end position="403"/>
    </location>
</feature>
<feature type="region of interest" description="Disordered" evidence="1">
    <location>
        <begin position="654"/>
        <end position="682"/>
    </location>
</feature>
<gene>
    <name evidence="2" type="ORF">DXG03_000227</name>
</gene>